<protein>
    <submittedName>
        <fullName evidence="3">CHRD domain-containing protein</fullName>
    </submittedName>
</protein>
<gene>
    <name evidence="3" type="ORF">ZRA01_13770</name>
</gene>
<evidence type="ECO:0000313" key="4">
    <source>
        <dbReference type="Proteomes" id="UP000318422"/>
    </source>
</evidence>
<keyword evidence="4" id="KW-1185">Reference proteome</keyword>
<name>A0A4Y4CV05_ZOORA</name>
<dbReference type="OrthoDB" id="571052at2"/>
<sequence length="197" mass="19841">MNHIGSFRRAVAVAALLAASGAGAEVISYSTALGGAVEAPPNASPGTGWATLWLDTTAHTMRLETSFSGLLGNTTAAHIHCCTATPEAGTAGVATQVPNFVGFPLGVTAGAYDFTFDLSAATSWNLAFITANGGSPASAEAALLAGLDSERAYLNIHTAQFPGGEIRGFLSRDVPEPAVPALLGMAAVAALASSRRP</sequence>
<dbReference type="Proteomes" id="UP000318422">
    <property type="component" value="Unassembled WGS sequence"/>
</dbReference>
<evidence type="ECO:0000256" key="1">
    <source>
        <dbReference type="SAM" id="SignalP"/>
    </source>
</evidence>
<accession>A0A4Y4CV05</accession>
<reference evidence="3 4" key="1">
    <citation type="submission" date="2019-06" db="EMBL/GenBank/DDBJ databases">
        <title>Whole genome shotgun sequence of Zoogloea ramigera NBRC 15342.</title>
        <authorList>
            <person name="Hosoyama A."/>
            <person name="Uohara A."/>
            <person name="Ohji S."/>
            <person name="Ichikawa N."/>
        </authorList>
    </citation>
    <scope>NUCLEOTIDE SEQUENCE [LARGE SCALE GENOMIC DNA]</scope>
    <source>
        <strain evidence="3 4">NBRC 15342</strain>
    </source>
</reference>
<evidence type="ECO:0000259" key="2">
    <source>
        <dbReference type="SMART" id="SM00754"/>
    </source>
</evidence>
<feature type="signal peptide" evidence="1">
    <location>
        <begin position="1"/>
        <end position="24"/>
    </location>
</feature>
<feature type="chain" id="PRO_5021220279" evidence="1">
    <location>
        <begin position="25"/>
        <end position="197"/>
    </location>
</feature>
<dbReference type="SMART" id="SM00754">
    <property type="entry name" value="CHRD"/>
    <property type="match status" value="1"/>
</dbReference>
<dbReference type="AlphaFoldDB" id="A0A4Y4CV05"/>
<dbReference type="InterPro" id="IPR010895">
    <property type="entry name" value="CHRD"/>
</dbReference>
<keyword evidence="1" id="KW-0732">Signal</keyword>
<feature type="domain" description="CHRD" evidence="2">
    <location>
        <begin position="27"/>
        <end position="172"/>
    </location>
</feature>
<dbReference type="EMBL" id="BJNV01000015">
    <property type="protein sequence ID" value="GEC95304.1"/>
    <property type="molecule type" value="Genomic_DNA"/>
</dbReference>
<dbReference type="RefSeq" id="WP_141350661.1">
    <property type="nucleotide sequence ID" value="NZ_BJNV01000015.1"/>
</dbReference>
<proteinExistence type="predicted"/>
<organism evidence="3 4">
    <name type="scientific">Zoogloea ramigera</name>
    <dbReference type="NCBI Taxonomy" id="350"/>
    <lineage>
        <taxon>Bacteria</taxon>
        <taxon>Pseudomonadati</taxon>
        <taxon>Pseudomonadota</taxon>
        <taxon>Betaproteobacteria</taxon>
        <taxon>Rhodocyclales</taxon>
        <taxon>Zoogloeaceae</taxon>
        <taxon>Zoogloea</taxon>
    </lineage>
</organism>
<comment type="caution">
    <text evidence="3">The sequence shown here is derived from an EMBL/GenBank/DDBJ whole genome shotgun (WGS) entry which is preliminary data.</text>
</comment>
<dbReference type="Pfam" id="PF07452">
    <property type="entry name" value="CHRD"/>
    <property type="match status" value="1"/>
</dbReference>
<evidence type="ECO:0000313" key="3">
    <source>
        <dbReference type="EMBL" id="GEC95304.1"/>
    </source>
</evidence>